<dbReference type="InterPro" id="IPR044925">
    <property type="entry name" value="His-Me_finger_sf"/>
</dbReference>
<sequence>MGKSKIKKSLDAKVSKAKKRGKRIARLLVILLILWILTLIFAPSEAKFEDSAISTIQDLELPASKDNDEIISHTGYTLCYDDKYEQARWVAYELTREELYGSFERTDNFRPDFKAQYGSASLNDYKGSGYDRGHLIPAADSNWSAEAMDDSFYLTNMSPQDPQFNRGIWSNLESAVRNFVDTDGALYIVTGPVLTDGPYETIGKNKVAVPKQYYKVLLDYTEPTIKAIAFLLPNKGSSEPLESFATTIDQVEELTKLDFFPKLPDTQESMLEGSYDVQDWDFGNFRSDAKTKSQYASVEKKVMKKASPVYTLAKNTLTGILVLVKKESLSLIKSIVPENILGNVTKAFD</sequence>
<accession>G8QU52</accession>
<dbReference type="InterPro" id="IPR040255">
    <property type="entry name" value="Non-specific_endonuclease"/>
</dbReference>
<evidence type="ECO:0000256" key="6">
    <source>
        <dbReference type="ARBA" id="ARBA00022801"/>
    </source>
</evidence>
<protein>
    <recommendedName>
        <fullName evidence="10">Endonuclease</fullName>
        <ecNumber evidence="10">3.1.30.-</ecNumber>
    </recommendedName>
</protein>
<dbReference type="KEGG" id="sgp:SpiGrapes_2538"/>
<dbReference type="GO" id="GO:0004519">
    <property type="term" value="F:endonuclease activity"/>
    <property type="evidence" value="ECO:0007669"/>
    <property type="project" value="UniProtKB-UniRule"/>
</dbReference>
<dbReference type="InterPro" id="IPR020821">
    <property type="entry name" value="ENPP1-3/EXOG-like_nuc-like"/>
</dbReference>
<evidence type="ECO:0000259" key="11">
    <source>
        <dbReference type="SMART" id="SM00477"/>
    </source>
</evidence>
<evidence type="ECO:0000256" key="8">
    <source>
        <dbReference type="PIRSR" id="PIRSR640255-1"/>
    </source>
</evidence>
<evidence type="ECO:0000256" key="7">
    <source>
        <dbReference type="ARBA" id="ARBA00022842"/>
    </source>
</evidence>
<dbReference type="SMART" id="SM00477">
    <property type="entry name" value="NUC"/>
    <property type="match status" value="1"/>
</dbReference>
<dbReference type="InterPro" id="IPR044929">
    <property type="entry name" value="DNA/RNA_non-sp_Endonuclease_sf"/>
</dbReference>
<dbReference type="InterPro" id="IPR018524">
    <property type="entry name" value="DNA/RNA_endonuclease_AS"/>
</dbReference>
<dbReference type="GO" id="GO:0046872">
    <property type="term" value="F:metal ion binding"/>
    <property type="evidence" value="ECO:0007669"/>
    <property type="project" value="UniProtKB-KW"/>
</dbReference>
<dbReference type="InterPro" id="IPR001604">
    <property type="entry name" value="Endo_G_ENPP1-like_dom"/>
</dbReference>
<keyword evidence="7" id="KW-0460">Magnesium</keyword>
<dbReference type="GO" id="GO:0003676">
    <property type="term" value="F:nucleic acid binding"/>
    <property type="evidence" value="ECO:0007669"/>
    <property type="project" value="InterPro"/>
</dbReference>
<feature type="domain" description="ENPP1-3/EXOG-like endonuclease/phosphodiesterase" evidence="11">
    <location>
        <begin position="73"/>
        <end position="266"/>
    </location>
</feature>
<dbReference type="eggNOG" id="COG1864">
    <property type="taxonomic scope" value="Bacteria"/>
</dbReference>
<keyword evidence="6 10" id="KW-0378">Hydrolase</keyword>
<dbReference type="STRING" id="158190.SpiGrapes_2538"/>
<feature type="active site" description="Proton acceptor" evidence="8">
    <location>
        <position position="134"/>
    </location>
</feature>
<gene>
    <name evidence="13" type="ordered locus">SpiGrapes_2538</name>
</gene>
<evidence type="ECO:0000256" key="2">
    <source>
        <dbReference type="ARBA" id="ARBA00010052"/>
    </source>
</evidence>
<evidence type="ECO:0000256" key="3">
    <source>
        <dbReference type="ARBA" id="ARBA00022722"/>
    </source>
</evidence>
<evidence type="ECO:0000256" key="5">
    <source>
        <dbReference type="ARBA" id="ARBA00022759"/>
    </source>
</evidence>
<feature type="domain" description="DNA/RNA non-specific endonuclease/pyrophosphatase/phosphodiesterase" evidence="12">
    <location>
        <begin position="72"/>
        <end position="266"/>
    </location>
</feature>
<dbReference type="SMART" id="SM00892">
    <property type="entry name" value="Endonuclease_NS"/>
    <property type="match status" value="1"/>
</dbReference>
<feature type="binding site" evidence="9">
    <location>
        <position position="165"/>
    </location>
    <ligand>
        <name>Mg(2+)</name>
        <dbReference type="ChEBI" id="CHEBI:18420"/>
        <note>catalytic</note>
    </ligand>
</feature>
<evidence type="ECO:0000313" key="13">
    <source>
        <dbReference type="EMBL" id="AEV30299.1"/>
    </source>
</evidence>
<dbReference type="PANTHER" id="PTHR13966:SF5">
    <property type="entry name" value="ENDONUCLEASE G, MITOCHONDRIAL"/>
    <property type="match status" value="1"/>
</dbReference>
<dbReference type="PROSITE" id="PS01070">
    <property type="entry name" value="NUCLEASE_NON_SPEC"/>
    <property type="match status" value="1"/>
</dbReference>
<evidence type="ECO:0000256" key="10">
    <source>
        <dbReference type="RuleBase" id="RU366055"/>
    </source>
</evidence>
<dbReference type="Proteomes" id="UP000005632">
    <property type="component" value="Chromosome"/>
</dbReference>
<dbReference type="GO" id="GO:0016787">
    <property type="term" value="F:hydrolase activity"/>
    <property type="evidence" value="ECO:0007669"/>
    <property type="project" value="UniProtKB-KW"/>
</dbReference>
<dbReference type="CDD" id="cd00091">
    <property type="entry name" value="NUC"/>
    <property type="match status" value="1"/>
</dbReference>
<evidence type="ECO:0000259" key="12">
    <source>
        <dbReference type="SMART" id="SM00892"/>
    </source>
</evidence>
<dbReference type="AlphaFoldDB" id="G8QU52"/>
<comment type="similarity">
    <text evidence="2 10">Belongs to the DNA/RNA non-specific endonuclease family.</text>
</comment>
<dbReference type="Gene3D" id="3.40.570.10">
    <property type="entry name" value="Extracellular Endonuclease, subunit A"/>
    <property type="match status" value="1"/>
</dbReference>
<dbReference type="EMBL" id="CP003155">
    <property type="protein sequence ID" value="AEV30299.1"/>
    <property type="molecule type" value="Genomic_DNA"/>
</dbReference>
<dbReference type="EC" id="3.1.30.-" evidence="10"/>
<evidence type="ECO:0000313" key="14">
    <source>
        <dbReference type="Proteomes" id="UP000005632"/>
    </source>
</evidence>
<name>G8QU52_SPHPG</name>
<dbReference type="PANTHER" id="PTHR13966">
    <property type="entry name" value="ENDONUCLEASE RELATED"/>
    <property type="match status" value="1"/>
</dbReference>
<proteinExistence type="inferred from homology"/>
<evidence type="ECO:0000256" key="4">
    <source>
        <dbReference type="ARBA" id="ARBA00022723"/>
    </source>
</evidence>
<evidence type="ECO:0000256" key="9">
    <source>
        <dbReference type="PIRSR" id="PIRSR640255-2"/>
    </source>
</evidence>
<keyword evidence="3 10" id="KW-0540">Nuclease</keyword>
<dbReference type="OrthoDB" id="9770276at2"/>
<keyword evidence="5 10" id="KW-0255">Endonuclease</keyword>
<dbReference type="HOGENOM" id="CLU_055174_2_0_12"/>
<organism evidence="13 14">
    <name type="scientific">Sphaerochaeta pleomorpha (strain ATCC BAA-1885 / DSM 22778 / Grapes)</name>
    <dbReference type="NCBI Taxonomy" id="158190"/>
    <lineage>
        <taxon>Bacteria</taxon>
        <taxon>Pseudomonadati</taxon>
        <taxon>Spirochaetota</taxon>
        <taxon>Spirochaetia</taxon>
        <taxon>Spirochaetales</taxon>
        <taxon>Sphaerochaetaceae</taxon>
        <taxon>Sphaerochaeta</taxon>
    </lineage>
</organism>
<keyword evidence="14" id="KW-1185">Reference proteome</keyword>
<keyword evidence="4 9" id="KW-0479">Metal-binding</keyword>
<reference evidence="13 14" key="1">
    <citation type="submission" date="2011-11" db="EMBL/GenBank/DDBJ databases">
        <title>Complete sequence of Spirochaeta sp. grapes.</title>
        <authorList>
            <consortium name="US DOE Joint Genome Institute"/>
            <person name="Lucas S."/>
            <person name="Han J."/>
            <person name="Lapidus A."/>
            <person name="Cheng J.-F."/>
            <person name="Goodwin L."/>
            <person name="Pitluck S."/>
            <person name="Peters L."/>
            <person name="Ovchinnikova G."/>
            <person name="Munk A.C."/>
            <person name="Detter J.C."/>
            <person name="Han C."/>
            <person name="Tapia R."/>
            <person name="Land M."/>
            <person name="Hauser L."/>
            <person name="Kyrpides N."/>
            <person name="Ivanova N."/>
            <person name="Pagani I."/>
            <person name="Ritalahtilisa K."/>
            <person name="Loeffler F."/>
            <person name="Woyke T."/>
        </authorList>
    </citation>
    <scope>NUCLEOTIDE SEQUENCE [LARGE SCALE GENOMIC DNA]</scope>
    <source>
        <strain evidence="14">ATCC BAA-1885 / DSM 22778 / Grapes</strain>
    </source>
</reference>
<evidence type="ECO:0000256" key="1">
    <source>
        <dbReference type="ARBA" id="ARBA00001946"/>
    </source>
</evidence>
<dbReference type="SUPFAM" id="SSF54060">
    <property type="entry name" value="His-Me finger endonucleases"/>
    <property type="match status" value="1"/>
</dbReference>
<comment type="cofactor">
    <cofactor evidence="1 10">
        <name>Mg(2+)</name>
        <dbReference type="ChEBI" id="CHEBI:18420"/>
    </cofactor>
</comment>
<dbReference type="Pfam" id="PF01223">
    <property type="entry name" value="Endonuclease_NS"/>
    <property type="match status" value="1"/>
</dbReference>
<dbReference type="RefSeq" id="WP_014271139.1">
    <property type="nucleotide sequence ID" value="NC_016633.1"/>
</dbReference>